<evidence type="ECO:0000256" key="3">
    <source>
        <dbReference type="ARBA" id="ARBA00022692"/>
    </source>
</evidence>
<feature type="transmembrane region" description="Helical" evidence="6">
    <location>
        <begin position="760"/>
        <end position="785"/>
    </location>
</feature>
<dbReference type="InterPro" id="IPR038766">
    <property type="entry name" value="Membrane_comp_ABC_pdt"/>
</dbReference>
<accession>A0A7W8D5E3</accession>
<feature type="transmembrane region" description="Helical" evidence="6">
    <location>
        <begin position="308"/>
        <end position="330"/>
    </location>
</feature>
<sequence>MTAWRLAWRFLRRDLASGEVRVLLAALVLAVTAVTAVGFITDRAERALALEANRLLGGDAVISADEPIGAAPRERASALGLAQTETLTFPSMLRAGDTLKLSDVRALGDGYPLRGSFRITDGADAPERTAPSGPARGTAWLTRSGAQAFGVVPGDTLRLGTAQFRLAALVMQEPDAAMDYFNVSPRVFIALDDVASTGLVQEGSRVTYRLVVAGDAAAAQQWTDATRDTLDRGQRLETIADARPEIRRSLERADRFLGLAALVSVVLTAIAVAMAARRHSARHLDACAVLRCLGASQRTILAIQLGELLLIGIAGCALGVIGGLALQSFVAGYLADVIGMDIPGAGPLPALQGFAVGFTVLLAFAAPPVLALRRVPALRVLRRDLGAVEPSAVAASLAGLAGLAALLWWKAGSVELGLTMLAGIAGTFVVLAGIAFGLVLLLRRVRTRLRGPWRYGLANVSRRAAVSVAQIAALGLGLMAILLLTLVRSDLLGRWQESMPADAPNRFIINVQPEQLDGAREVLVRNAVADPALYPMIRARLIEVNGEAVTGASYAERGDRARRLAEREFNLSSEATLREADNTLVEGAWWTPGDGGGARVSVEQSLAESLGWKLGDRVVWDIAGSRFEATIASLRRVDWESFRPNFFVVASPGALDGYAASYITAVRVPRGDTAMTQQLVQAFPNVSVIDVDAVIDQVRSTAEQVTVAVEYVFYFTLAAGLLVLLAAISASQDERLLEGGVMRVLGARTLQLRLAHASEFIAIGLIAGLVAAIAASVISGSIAVFVFEQPWAPDWRIALIGGGIGTLAVTVTGLVATRRVARMPPSQTLRALQG</sequence>
<keyword evidence="5 6" id="KW-0472">Membrane</keyword>
<evidence type="ECO:0000259" key="7">
    <source>
        <dbReference type="Pfam" id="PF02687"/>
    </source>
</evidence>
<feature type="transmembrane region" description="Helical" evidence="6">
    <location>
        <begin position="421"/>
        <end position="443"/>
    </location>
</feature>
<evidence type="ECO:0000256" key="5">
    <source>
        <dbReference type="ARBA" id="ARBA00023136"/>
    </source>
</evidence>
<dbReference type="Pfam" id="PF02687">
    <property type="entry name" value="FtsX"/>
    <property type="match status" value="2"/>
</dbReference>
<evidence type="ECO:0000256" key="4">
    <source>
        <dbReference type="ARBA" id="ARBA00022989"/>
    </source>
</evidence>
<keyword evidence="3 6" id="KW-0812">Transmembrane</keyword>
<evidence type="ECO:0000313" key="9">
    <source>
        <dbReference type="Proteomes" id="UP000521199"/>
    </source>
</evidence>
<proteinExistence type="predicted"/>
<dbReference type="PANTHER" id="PTHR30287:SF1">
    <property type="entry name" value="INNER MEMBRANE PROTEIN"/>
    <property type="match status" value="1"/>
</dbReference>
<keyword evidence="9" id="KW-1185">Reference proteome</keyword>
<dbReference type="AlphaFoldDB" id="A0A7W8D5E3"/>
<feature type="transmembrane region" description="Helical" evidence="6">
    <location>
        <begin position="20"/>
        <end position="40"/>
    </location>
</feature>
<feature type="transmembrane region" description="Helical" evidence="6">
    <location>
        <begin position="392"/>
        <end position="409"/>
    </location>
</feature>
<keyword evidence="4 6" id="KW-1133">Transmembrane helix</keyword>
<evidence type="ECO:0000313" key="8">
    <source>
        <dbReference type="EMBL" id="MBB5208228.1"/>
    </source>
</evidence>
<feature type="transmembrane region" description="Helical" evidence="6">
    <location>
        <begin position="256"/>
        <end position="276"/>
    </location>
</feature>
<feature type="transmembrane region" description="Helical" evidence="6">
    <location>
        <begin position="711"/>
        <end position="730"/>
    </location>
</feature>
<protein>
    <submittedName>
        <fullName evidence="8">Putative ABC transport system permease protein</fullName>
    </submittedName>
</protein>
<organism evidence="8 9">
    <name type="scientific">Chiayiivirga flava</name>
    <dbReference type="NCBI Taxonomy" id="659595"/>
    <lineage>
        <taxon>Bacteria</taxon>
        <taxon>Pseudomonadati</taxon>
        <taxon>Pseudomonadota</taxon>
        <taxon>Gammaproteobacteria</taxon>
        <taxon>Lysobacterales</taxon>
        <taxon>Lysobacteraceae</taxon>
        <taxon>Chiayiivirga</taxon>
    </lineage>
</organism>
<dbReference type="Proteomes" id="UP000521199">
    <property type="component" value="Unassembled WGS sequence"/>
</dbReference>
<feature type="transmembrane region" description="Helical" evidence="6">
    <location>
        <begin position="464"/>
        <end position="487"/>
    </location>
</feature>
<feature type="transmembrane region" description="Helical" evidence="6">
    <location>
        <begin position="350"/>
        <end position="372"/>
    </location>
</feature>
<dbReference type="PANTHER" id="PTHR30287">
    <property type="entry name" value="MEMBRANE COMPONENT OF PREDICTED ABC SUPERFAMILY METABOLITE UPTAKE TRANSPORTER"/>
    <property type="match status" value="1"/>
</dbReference>
<dbReference type="EMBL" id="JACHHP010000003">
    <property type="protein sequence ID" value="MBB5208228.1"/>
    <property type="molecule type" value="Genomic_DNA"/>
</dbReference>
<evidence type="ECO:0000256" key="6">
    <source>
        <dbReference type="SAM" id="Phobius"/>
    </source>
</evidence>
<feature type="domain" description="ABC3 transporter permease C-terminal" evidence="7">
    <location>
        <begin position="259"/>
        <end position="375"/>
    </location>
</feature>
<comment type="caution">
    <text evidence="8">The sequence shown here is derived from an EMBL/GenBank/DDBJ whole genome shotgun (WGS) entry which is preliminary data.</text>
</comment>
<feature type="transmembrane region" description="Helical" evidence="6">
    <location>
        <begin position="797"/>
        <end position="816"/>
    </location>
</feature>
<name>A0A7W8D5E3_9GAMM</name>
<dbReference type="GO" id="GO:0005886">
    <property type="term" value="C:plasma membrane"/>
    <property type="evidence" value="ECO:0007669"/>
    <property type="project" value="UniProtKB-SubCell"/>
</dbReference>
<gene>
    <name evidence="8" type="ORF">HNQ52_001770</name>
</gene>
<feature type="domain" description="ABC3 transporter permease C-terminal" evidence="7">
    <location>
        <begin position="713"/>
        <end position="825"/>
    </location>
</feature>
<keyword evidence="2" id="KW-1003">Cell membrane</keyword>
<comment type="subcellular location">
    <subcellularLocation>
        <location evidence="1">Cell membrane</location>
        <topology evidence="1">Multi-pass membrane protein</topology>
    </subcellularLocation>
</comment>
<dbReference type="RefSeq" id="WP_183960770.1">
    <property type="nucleotide sequence ID" value="NZ_JACHHP010000003.1"/>
</dbReference>
<reference evidence="8 9" key="1">
    <citation type="submission" date="2020-08" db="EMBL/GenBank/DDBJ databases">
        <title>Genomic Encyclopedia of Type Strains, Phase IV (KMG-IV): sequencing the most valuable type-strain genomes for metagenomic binning, comparative biology and taxonomic classification.</title>
        <authorList>
            <person name="Goeker M."/>
        </authorList>
    </citation>
    <scope>NUCLEOTIDE SEQUENCE [LARGE SCALE GENOMIC DNA]</scope>
    <source>
        <strain evidence="8 9">DSM 24163</strain>
    </source>
</reference>
<dbReference type="InterPro" id="IPR003838">
    <property type="entry name" value="ABC3_permease_C"/>
</dbReference>
<evidence type="ECO:0000256" key="1">
    <source>
        <dbReference type="ARBA" id="ARBA00004651"/>
    </source>
</evidence>
<evidence type="ECO:0000256" key="2">
    <source>
        <dbReference type="ARBA" id="ARBA00022475"/>
    </source>
</evidence>